<accession>A0ABT8JFZ5</accession>
<feature type="binding site" evidence="5">
    <location>
        <position position="138"/>
    </location>
    <ligand>
        <name>ATP</name>
        <dbReference type="ChEBI" id="CHEBI:30616"/>
    </ligand>
</feature>
<dbReference type="PROSITE" id="PS00107">
    <property type="entry name" value="PROTEIN_KINASE_ATP"/>
    <property type="match status" value="1"/>
</dbReference>
<evidence type="ECO:0000256" key="1">
    <source>
        <dbReference type="ARBA" id="ARBA00022679"/>
    </source>
</evidence>
<keyword evidence="3 7" id="KW-0418">Kinase</keyword>
<keyword evidence="2 5" id="KW-0547">Nucleotide-binding</keyword>
<sequence length="456" mass="53179">MPTYLVKKRFWDDEKNLDQETSVKVTNDRNEAVTAFKEILICARNLMNQDADTKDKMTRNECGIQALLFKDGCHHEKVQGHFVEKTFVFVHPEENVVNIEEDMVTFSDRKIVSFLGAGINGFVLECIDTRLDSALAIKVWLKDEKALLESKKLKKAEHPNVVNIKYSGVSEGYIYAELDLINGMTLRNWLKNHPSFHERALVAKQIIETLDHIHDQNIYHGDLHSDNIIITPIQKIKILDFGTSVKSGKKLSNHRAAWILAQTMYELLKPEIDPHLDLLSDHIQDFIKEKRWREIKKNYFSKKLSSLVYPADYVNASFDFMVEFLMAKSFYTDRIINVPLMSDLATFLMRSPFIKYKNLFNHLSSNCKETEIKAFVASMYFSTSFDNEEGMDDALFQLLQRTSNELSGPYGFLDDEEYYKIHNVMFFKHREEYKAWRKFHMSEMKKLGITESLTKT</sequence>
<feature type="domain" description="Protein kinase" evidence="6">
    <location>
        <begin position="109"/>
        <end position="419"/>
    </location>
</feature>
<dbReference type="InterPro" id="IPR017441">
    <property type="entry name" value="Protein_kinase_ATP_BS"/>
</dbReference>
<dbReference type="PROSITE" id="PS50011">
    <property type="entry name" value="PROTEIN_KINASE_DOM"/>
    <property type="match status" value="1"/>
</dbReference>
<dbReference type="InterPro" id="IPR050339">
    <property type="entry name" value="CC_SR_Kinase"/>
</dbReference>
<comment type="caution">
    <text evidence="7">The sequence shown here is derived from an EMBL/GenBank/DDBJ whole genome shotgun (WGS) entry which is preliminary data.</text>
</comment>
<reference evidence="7" key="1">
    <citation type="submission" date="2023-03" db="EMBL/GenBank/DDBJ databases">
        <title>MT1 and MT2 Draft Genomes of Novel Species.</title>
        <authorList>
            <person name="Venkateswaran K."/>
        </authorList>
    </citation>
    <scope>NUCLEOTIDE SEQUENCE</scope>
    <source>
        <strain evidence="7">F6_3S_P_1C</strain>
    </source>
</reference>
<dbReference type="Gene3D" id="1.10.510.10">
    <property type="entry name" value="Transferase(Phosphotransferase) domain 1"/>
    <property type="match status" value="1"/>
</dbReference>
<dbReference type="PANTHER" id="PTHR11042">
    <property type="entry name" value="EUKARYOTIC TRANSLATION INITIATION FACTOR 2-ALPHA KINASE EIF2-ALPHA KINASE -RELATED"/>
    <property type="match status" value="1"/>
</dbReference>
<dbReference type="EMBL" id="JAROCD010000011">
    <property type="protein sequence ID" value="MDN4603907.1"/>
    <property type="molecule type" value="Genomic_DNA"/>
</dbReference>
<dbReference type="Pfam" id="PF00069">
    <property type="entry name" value="Pkinase"/>
    <property type="match status" value="1"/>
</dbReference>
<evidence type="ECO:0000256" key="4">
    <source>
        <dbReference type="ARBA" id="ARBA00022840"/>
    </source>
</evidence>
<dbReference type="InterPro" id="IPR000719">
    <property type="entry name" value="Prot_kinase_dom"/>
</dbReference>
<keyword evidence="1" id="KW-0808">Transferase</keyword>
<dbReference type="Proteomes" id="UP001174205">
    <property type="component" value="Unassembled WGS sequence"/>
</dbReference>
<evidence type="ECO:0000313" key="8">
    <source>
        <dbReference type="Proteomes" id="UP001174205"/>
    </source>
</evidence>
<evidence type="ECO:0000313" key="7">
    <source>
        <dbReference type="EMBL" id="MDN4603907.1"/>
    </source>
</evidence>
<dbReference type="GO" id="GO:0016301">
    <property type="term" value="F:kinase activity"/>
    <property type="evidence" value="ECO:0007669"/>
    <property type="project" value="UniProtKB-KW"/>
</dbReference>
<dbReference type="SUPFAM" id="SSF56112">
    <property type="entry name" value="Protein kinase-like (PK-like)"/>
    <property type="match status" value="1"/>
</dbReference>
<protein>
    <submittedName>
        <fullName evidence="7">Protein kinase</fullName>
    </submittedName>
</protein>
<evidence type="ECO:0000256" key="2">
    <source>
        <dbReference type="ARBA" id="ARBA00022741"/>
    </source>
</evidence>
<keyword evidence="8" id="KW-1185">Reference proteome</keyword>
<evidence type="ECO:0000256" key="3">
    <source>
        <dbReference type="ARBA" id="ARBA00022777"/>
    </source>
</evidence>
<proteinExistence type="predicted"/>
<organism evidence="7 8">
    <name type="scientific">Paenibacillus vandeheii</name>
    <dbReference type="NCBI Taxonomy" id="3035917"/>
    <lineage>
        <taxon>Bacteria</taxon>
        <taxon>Bacillati</taxon>
        <taxon>Bacillota</taxon>
        <taxon>Bacilli</taxon>
        <taxon>Bacillales</taxon>
        <taxon>Paenibacillaceae</taxon>
        <taxon>Paenibacillus</taxon>
    </lineage>
</organism>
<evidence type="ECO:0000256" key="5">
    <source>
        <dbReference type="PROSITE-ProRule" id="PRU10141"/>
    </source>
</evidence>
<evidence type="ECO:0000259" key="6">
    <source>
        <dbReference type="PROSITE" id="PS50011"/>
    </source>
</evidence>
<gene>
    <name evidence="7" type="ORF">P5G61_21875</name>
</gene>
<name>A0ABT8JFZ5_9BACL</name>
<dbReference type="InterPro" id="IPR011009">
    <property type="entry name" value="Kinase-like_dom_sf"/>
</dbReference>
<keyword evidence="4 5" id="KW-0067">ATP-binding</keyword>